<dbReference type="GO" id="GO:0005764">
    <property type="term" value="C:lysosome"/>
    <property type="evidence" value="ECO:0007669"/>
    <property type="project" value="TreeGrafter"/>
</dbReference>
<protein>
    <submittedName>
        <fullName evidence="1">Uncharacterized protein</fullName>
    </submittedName>
</protein>
<evidence type="ECO:0000313" key="2">
    <source>
        <dbReference type="Proteomes" id="UP001331761"/>
    </source>
</evidence>
<name>A0AAN8FEE6_TRICO</name>
<dbReference type="InterPro" id="IPR050843">
    <property type="entry name" value="Glycosyl_Hydrlase_38"/>
</dbReference>
<reference evidence="1 2" key="1">
    <citation type="submission" date="2019-10" db="EMBL/GenBank/DDBJ databases">
        <title>Assembly and Annotation for the nematode Trichostrongylus colubriformis.</title>
        <authorList>
            <person name="Martin J."/>
        </authorList>
    </citation>
    <scope>NUCLEOTIDE SEQUENCE [LARGE SCALE GENOMIC DNA]</scope>
    <source>
        <strain evidence="1">G859</strain>
        <tissue evidence="1">Whole worm</tissue>
    </source>
</reference>
<dbReference type="InterPro" id="IPR011013">
    <property type="entry name" value="Gal_mutarotase_sf_dom"/>
</dbReference>
<comment type="caution">
    <text evidence="1">The sequence shown here is derived from an EMBL/GenBank/DDBJ whole genome shotgun (WGS) entry which is preliminary data.</text>
</comment>
<dbReference type="PANTHER" id="PTHR11607:SF3">
    <property type="entry name" value="LYSOSOMAL ALPHA-MANNOSIDASE"/>
    <property type="match status" value="1"/>
</dbReference>
<proteinExistence type="predicted"/>
<feature type="non-terminal residue" evidence="1">
    <location>
        <position position="1"/>
    </location>
</feature>
<dbReference type="GO" id="GO:0004559">
    <property type="term" value="F:alpha-mannosidase activity"/>
    <property type="evidence" value="ECO:0007669"/>
    <property type="project" value="TreeGrafter"/>
</dbReference>
<gene>
    <name evidence="1" type="ORF">GCK32_020303</name>
</gene>
<dbReference type="Gene3D" id="2.60.40.1360">
    <property type="match status" value="1"/>
</dbReference>
<evidence type="ECO:0000313" key="1">
    <source>
        <dbReference type="EMBL" id="KAK5969898.1"/>
    </source>
</evidence>
<dbReference type="Proteomes" id="UP001331761">
    <property type="component" value="Unassembled WGS sequence"/>
</dbReference>
<accession>A0AAN8FEE6</accession>
<dbReference type="GO" id="GO:0030246">
    <property type="term" value="F:carbohydrate binding"/>
    <property type="evidence" value="ECO:0007669"/>
    <property type="project" value="InterPro"/>
</dbReference>
<dbReference type="EMBL" id="WIXE01019605">
    <property type="protein sequence ID" value="KAK5969898.1"/>
    <property type="molecule type" value="Genomic_DNA"/>
</dbReference>
<dbReference type="AlphaFoldDB" id="A0AAN8FEE6"/>
<dbReference type="PANTHER" id="PTHR11607">
    <property type="entry name" value="ALPHA-MANNOSIDASE"/>
    <property type="match status" value="1"/>
</dbReference>
<keyword evidence="2" id="KW-1185">Reference proteome</keyword>
<organism evidence="1 2">
    <name type="scientific">Trichostrongylus colubriformis</name>
    <name type="common">Black scour worm</name>
    <dbReference type="NCBI Taxonomy" id="6319"/>
    <lineage>
        <taxon>Eukaryota</taxon>
        <taxon>Metazoa</taxon>
        <taxon>Ecdysozoa</taxon>
        <taxon>Nematoda</taxon>
        <taxon>Chromadorea</taxon>
        <taxon>Rhabditida</taxon>
        <taxon>Rhabditina</taxon>
        <taxon>Rhabditomorpha</taxon>
        <taxon>Strongyloidea</taxon>
        <taxon>Trichostrongylidae</taxon>
        <taxon>Trichostrongylus</taxon>
    </lineage>
</organism>
<dbReference type="GO" id="GO:0005975">
    <property type="term" value="P:carbohydrate metabolic process"/>
    <property type="evidence" value="ECO:0007669"/>
    <property type="project" value="InterPro"/>
</dbReference>
<dbReference type="SUPFAM" id="SSF74650">
    <property type="entry name" value="Galactose mutarotase-like"/>
    <property type="match status" value="1"/>
</dbReference>
<sequence length="115" mass="13182">GLVARGTHYVLLGGTKTAASIHRPLAVDIFHSPQLAFASVENASDYAQRYRMEFSALRRPLPAFVHLMTLQRWHRRSLLLRLEHVFQNQEDTENSKPMRVELGVSDSIRIYVPAR</sequence>